<dbReference type="EMBL" id="KL197720">
    <property type="protein sequence ID" value="KDQ57150.1"/>
    <property type="molecule type" value="Genomic_DNA"/>
</dbReference>
<feature type="compositionally biased region" description="Acidic residues" evidence="1">
    <location>
        <begin position="355"/>
        <end position="386"/>
    </location>
</feature>
<dbReference type="Proteomes" id="UP000027265">
    <property type="component" value="Unassembled WGS sequence"/>
</dbReference>
<gene>
    <name evidence="2" type="ORF">JAAARDRAFT_194325</name>
</gene>
<evidence type="ECO:0000313" key="2">
    <source>
        <dbReference type="EMBL" id="KDQ57150.1"/>
    </source>
</evidence>
<dbReference type="InParanoid" id="A0A067PTH1"/>
<feature type="region of interest" description="Disordered" evidence="1">
    <location>
        <begin position="1"/>
        <end position="55"/>
    </location>
</feature>
<feature type="compositionally biased region" description="Gly residues" evidence="1">
    <location>
        <begin position="387"/>
        <end position="397"/>
    </location>
</feature>
<feature type="region of interest" description="Disordered" evidence="1">
    <location>
        <begin position="333"/>
        <end position="397"/>
    </location>
</feature>
<evidence type="ECO:0000256" key="1">
    <source>
        <dbReference type="SAM" id="MobiDB-lite"/>
    </source>
</evidence>
<name>A0A067PTH1_9AGAM</name>
<protein>
    <submittedName>
        <fullName evidence="2">Uncharacterized protein</fullName>
    </submittedName>
</protein>
<dbReference type="OrthoDB" id="3231188at2759"/>
<proteinExistence type="predicted"/>
<dbReference type="AlphaFoldDB" id="A0A067PTH1"/>
<accession>A0A067PTH1</accession>
<dbReference type="InterPro" id="IPR046521">
    <property type="entry name" value="DUF6698"/>
</dbReference>
<sequence>MVHQHKHTQAQPTGTDGDPVGEPPPPRHHRSHSDSNNTLRDTQLKLGESEEQRRADALQAELDGLKKKWRRYKTTSTDDDVAIATFGRRFACMYEPWILGENITTAPRSKKPLMVLSWERYNSPHTKSEAIRQETCLIAPKRLHLLMLGSGSDHFVAMCCSTTTKHIRDLAPIIFDLQPALFKTGADQSQAPTVLKLLKFDTTKLGYPSMPPLLYPNRTKNNMEVFQSRILLKVGQCLLRGPGSLKVGDNGHGLSTNTFAKLWHVHQVTPGFIAFCAILVSDIREFVPLGNSTGVHYDQEFEKYKKFLVQNGTKDHVVQLYKVYNGFIFPDVQDAGQGEGEGDGSDFDEAMREMGEDESVEGEPHDDDDDDEGGDVDESGDNEEDQGGGASGNEGDD</sequence>
<reference evidence="3" key="1">
    <citation type="journal article" date="2014" name="Proc. Natl. Acad. Sci. U.S.A.">
        <title>Extensive sampling of basidiomycete genomes demonstrates inadequacy of the white-rot/brown-rot paradigm for wood decay fungi.</title>
        <authorList>
            <person name="Riley R."/>
            <person name="Salamov A.A."/>
            <person name="Brown D.W."/>
            <person name="Nagy L.G."/>
            <person name="Floudas D."/>
            <person name="Held B.W."/>
            <person name="Levasseur A."/>
            <person name="Lombard V."/>
            <person name="Morin E."/>
            <person name="Otillar R."/>
            <person name="Lindquist E.A."/>
            <person name="Sun H."/>
            <person name="LaButti K.M."/>
            <person name="Schmutz J."/>
            <person name="Jabbour D."/>
            <person name="Luo H."/>
            <person name="Baker S.E."/>
            <person name="Pisabarro A.G."/>
            <person name="Walton J.D."/>
            <person name="Blanchette R.A."/>
            <person name="Henrissat B."/>
            <person name="Martin F."/>
            <person name="Cullen D."/>
            <person name="Hibbett D.S."/>
            <person name="Grigoriev I.V."/>
        </authorList>
    </citation>
    <scope>NUCLEOTIDE SEQUENCE [LARGE SCALE GENOMIC DNA]</scope>
    <source>
        <strain evidence="3">MUCL 33604</strain>
    </source>
</reference>
<dbReference type="Pfam" id="PF20414">
    <property type="entry name" value="DUF6698"/>
    <property type="match status" value="1"/>
</dbReference>
<organism evidence="2 3">
    <name type="scientific">Jaapia argillacea MUCL 33604</name>
    <dbReference type="NCBI Taxonomy" id="933084"/>
    <lineage>
        <taxon>Eukaryota</taxon>
        <taxon>Fungi</taxon>
        <taxon>Dikarya</taxon>
        <taxon>Basidiomycota</taxon>
        <taxon>Agaricomycotina</taxon>
        <taxon>Agaricomycetes</taxon>
        <taxon>Agaricomycetidae</taxon>
        <taxon>Jaapiales</taxon>
        <taxon>Jaapiaceae</taxon>
        <taxon>Jaapia</taxon>
    </lineage>
</organism>
<evidence type="ECO:0000313" key="3">
    <source>
        <dbReference type="Proteomes" id="UP000027265"/>
    </source>
</evidence>
<dbReference type="HOGENOM" id="CLU_694568_0_0_1"/>
<keyword evidence="3" id="KW-1185">Reference proteome</keyword>